<evidence type="ECO:0000256" key="2">
    <source>
        <dbReference type="ARBA" id="ARBA00023239"/>
    </source>
</evidence>
<reference evidence="6" key="1">
    <citation type="submission" date="2019-11" db="EMBL/GenBank/DDBJ databases">
        <title>Genomic insights into an expanded diversity of filamentous marine cyanobacteria reveals the extraordinary biosynthetic potential of Moorea and Okeania.</title>
        <authorList>
            <person name="Ferreira Leao T."/>
            <person name="Wang M."/>
            <person name="Moss N."/>
            <person name="Da Silva R."/>
            <person name="Sanders J."/>
            <person name="Nurk S."/>
            <person name="Gurevich A."/>
            <person name="Humphrey G."/>
            <person name="Reher R."/>
            <person name="Zhu Q."/>
            <person name="Belda-Ferre P."/>
            <person name="Glukhov E."/>
            <person name="Rex R."/>
            <person name="Dorrestein P.C."/>
            <person name="Knight R."/>
            <person name="Pevzner P."/>
            <person name="Gerwick W.H."/>
            <person name="Gerwick L."/>
        </authorList>
    </citation>
    <scope>NUCLEOTIDE SEQUENCE</scope>
    <source>
        <strain evidence="6">SIO1C4</strain>
    </source>
</reference>
<dbReference type="GO" id="GO:0010181">
    <property type="term" value="F:FMN binding"/>
    <property type="evidence" value="ECO:0007669"/>
    <property type="project" value="InterPro"/>
</dbReference>
<feature type="domain" description="Flavoprotein" evidence="4">
    <location>
        <begin position="29"/>
        <end position="172"/>
    </location>
</feature>
<accession>A0A6B3N8Z8</accession>
<name>A0A6B3N8Z8_9CYAN</name>
<dbReference type="SUPFAM" id="SSF52507">
    <property type="entry name" value="Homo-oligomeric flavin-containing Cys decarboxylases, HFCD"/>
    <property type="match status" value="1"/>
</dbReference>
<evidence type="ECO:0000259" key="4">
    <source>
        <dbReference type="Pfam" id="PF02441"/>
    </source>
</evidence>
<keyword evidence="1 3" id="KW-0210">Decarboxylase</keyword>
<comment type="similarity">
    <text evidence="3">In the N-terminal section; belongs to the HFCD (homo-oligomeric flavin containing Cys decarboxylase) superfamily.</text>
</comment>
<dbReference type="Pfam" id="PF04127">
    <property type="entry name" value="DFP"/>
    <property type="match status" value="1"/>
</dbReference>
<dbReference type="EC" id="4.1.1.36" evidence="3"/>
<comment type="function">
    <text evidence="3">Catalyzes two steps in the biosynthesis of coenzyme A. In the first step cysteine is conjugated to 4'-phosphopantothenate to form 4-phosphopantothenoylcysteine, in the latter compound is decarboxylated to form 4'-phosphopantotheine.</text>
</comment>
<dbReference type="Pfam" id="PF02441">
    <property type="entry name" value="Flavoprotein"/>
    <property type="match status" value="1"/>
</dbReference>
<dbReference type="GO" id="GO:0015941">
    <property type="term" value="P:pantothenate catabolic process"/>
    <property type="evidence" value="ECO:0007669"/>
    <property type="project" value="InterPro"/>
</dbReference>
<comment type="pathway">
    <text evidence="3">Cofactor biosynthesis; coenzyme A biosynthesis; CoA from (R)-pantothenate: step 3/5.</text>
</comment>
<organism evidence="6">
    <name type="scientific">Symploca sp. SIO1C4</name>
    <dbReference type="NCBI Taxonomy" id="2607765"/>
    <lineage>
        <taxon>Bacteria</taxon>
        <taxon>Bacillati</taxon>
        <taxon>Cyanobacteriota</taxon>
        <taxon>Cyanophyceae</taxon>
        <taxon>Coleofasciculales</taxon>
        <taxon>Coleofasciculaceae</taxon>
        <taxon>Symploca</taxon>
    </lineage>
</organism>
<dbReference type="AlphaFoldDB" id="A0A6B3N8Z8"/>
<dbReference type="InterPro" id="IPR035929">
    <property type="entry name" value="CoaB-like_sf"/>
</dbReference>
<keyword evidence="3" id="KW-0285">Flavoprotein</keyword>
<dbReference type="InterPro" id="IPR005252">
    <property type="entry name" value="CoaBC"/>
</dbReference>
<dbReference type="InterPro" id="IPR003382">
    <property type="entry name" value="Flavoprotein"/>
</dbReference>
<dbReference type="EC" id="6.3.2.5" evidence="3"/>
<comment type="similarity">
    <text evidence="3">In the C-terminal section; belongs to the PPC synthetase family.</text>
</comment>
<comment type="catalytic activity">
    <reaction evidence="3">
        <text>(R)-4'-phosphopantothenate + L-cysteine + CTP = N-[(R)-4-phosphopantothenoyl]-L-cysteine + CMP + diphosphate + H(+)</text>
        <dbReference type="Rhea" id="RHEA:19397"/>
        <dbReference type="ChEBI" id="CHEBI:10986"/>
        <dbReference type="ChEBI" id="CHEBI:15378"/>
        <dbReference type="ChEBI" id="CHEBI:33019"/>
        <dbReference type="ChEBI" id="CHEBI:35235"/>
        <dbReference type="ChEBI" id="CHEBI:37563"/>
        <dbReference type="ChEBI" id="CHEBI:59458"/>
        <dbReference type="ChEBI" id="CHEBI:60377"/>
        <dbReference type="EC" id="6.3.2.5"/>
    </reaction>
</comment>
<feature type="domain" description="DNA/pantothenate metabolism flavoprotein C-terminal" evidence="5">
    <location>
        <begin position="203"/>
        <end position="411"/>
    </location>
</feature>
<dbReference type="PANTHER" id="PTHR14359:SF6">
    <property type="entry name" value="PHOSPHOPANTOTHENOYLCYSTEINE DECARBOXYLASE"/>
    <property type="match status" value="1"/>
</dbReference>
<dbReference type="PANTHER" id="PTHR14359">
    <property type="entry name" value="HOMO-OLIGOMERIC FLAVIN CONTAINING CYS DECARBOXYLASE FAMILY"/>
    <property type="match status" value="1"/>
</dbReference>
<dbReference type="SUPFAM" id="SSF102645">
    <property type="entry name" value="CoaB-like"/>
    <property type="match status" value="1"/>
</dbReference>
<evidence type="ECO:0000256" key="3">
    <source>
        <dbReference type="RuleBase" id="RU364078"/>
    </source>
</evidence>
<dbReference type="GO" id="GO:0004632">
    <property type="term" value="F:phosphopantothenate--cysteine ligase activity"/>
    <property type="evidence" value="ECO:0007669"/>
    <property type="project" value="UniProtKB-EC"/>
</dbReference>
<comment type="cofactor">
    <cofactor evidence="3">
        <name>FMN</name>
        <dbReference type="ChEBI" id="CHEBI:58210"/>
    </cofactor>
</comment>
<dbReference type="Gene3D" id="3.40.50.10300">
    <property type="entry name" value="CoaB-like"/>
    <property type="match status" value="1"/>
</dbReference>
<comment type="catalytic activity">
    <reaction evidence="3">
        <text>N-[(R)-4-phosphopantothenoyl]-L-cysteine + H(+) = (R)-4'-phosphopantetheine + CO2</text>
        <dbReference type="Rhea" id="RHEA:16793"/>
        <dbReference type="ChEBI" id="CHEBI:15378"/>
        <dbReference type="ChEBI" id="CHEBI:16526"/>
        <dbReference type="ChEBI" id="CHEBI:59458"/>
        <dbReference type="ChEBI" id="CHEBI:61723"/>
        <dbReference type="EC" id="4.1.1.36"/>
    </reaction>
</comment>
<dbReference type="GO" id="GO:0015937">
    <property type="term" value="P:coenzyme A biosynthetic process"/>
    <property type="evidence" value="ECO:0007669"/>
    <property type="project" value="UniProtKB-UniPathway"/>
</dbReference>
<dbReference type="InterPro" id="IPR007085">
    <property type="entry name" value="DNA/pantothenate-metab_flavo_C"/>
</dbReference>
<dbReference type="InterPro" id="IPR036551">
    <property type="entry name" value="Flavin_trans-like"/>
</dbReference>
<keyword evidence="2 3" id="KW-0456">Lyase</keyword>
<dbReference type="GO" id="GO:0071513">
    <property type="term" value="C:phosphopantothenoylcysteine decarboxylase complex"/>
    <property type="evidence" value="ECO:0007669"/>
    <property type="project" value="TreeGrafter"/>
</dbReference>
<evidence type="ECO:0000256" key="1">
    <source>
        <dbReference type="ARBA" id="ARBA00022793"/>
    </source>
</evidence>
<proteinExistence type="inferred from homology"/>
<evidence type="ECO:0000313" key="6">
    <source>
        <dbReference type="EMBL" id="NER27345.1"/>
    </source>
</evidence>
<keyword evidence="3 6" id="KW-0436">Ligase</keyword>
<comment type="pathway">
    <text evidence="3">Cofactor biosynthesis; coenzyme A biosynthesis; CoA from (R)-pantothenate: step 2/5.</text>
</comment>
<keyword evidence="3" id="KW-0288">FMN</keyword>
<protein>
    <recommendedName>
        <fullName evidence="3">Coenzyme A biosynthesis bifunctional protein CoaBC</fullName>
        <ecNumber evidence="3">4.1.1.36</ecNumber>
        <ecNumber evidence="3">6.3.2.5</ecNumber>
    </recommendedName>
    <alternativeName>
        <fullName evidence="3">DNA/pantothenate metabolism flavoprotein</fullName>
    </alternativeName>
</protein>
<dbReference type="UniPathway" id="UPA00241">
    <property type="reaction ID" value="UER00353"/>
</dbReference>
<dbReference type="Gene3D" id="3.40.50.1950">
    <property type="entry name" value="Flavin prenyltransferase-like"/>
    <property type="match status" value="1"/>
</dbReference>
<dbReference type="EMBL" id="JAAHFQ010000093">
    <property type="protein sequence ID" value="NER27345.1"/>
    <property type="molecule type" value="Genomic_DNA"/>
</dbReference>
<gene>
    <name evidence="6" type="primary">coaBC</name>
    <name evidence="6" type="ORF">F6J89_06835</name>
</gene>
<dbReference type="NCBIfam" id="TIGR00521">
    <property type="entry name" value="coaBC_dfp"/>
    <property type="match status" value="1"/>
</dbReference>
<comment type="caution">
    <text evidence="6">The sequence shown here is derived from an EMBL/GenBank/DDBJ whole genome shotgun (WGS) entry which is preliminary data.</text>
</comment>
<sequence length="414" mass="45189">MSDWDFSPPPPSTLGDHDVLLEGSHLKGKRIALLLTGSIAAMKAPEVARSLRRQGAKVVAFASKEALRYTTIDTLEWCTTNKVVTQLTAAAEHLSDDAPFDVYLVAPATYNTINKMRYGIADGVITSSLASAIGRMEQEKTKILVVPTMHGSLHNSILTESLQKLKTMGIGIISPRSDYGKHNLPASTTIVAQVCRAVSRSLLKGVSVLVTGGPTPVEIDNVRRITNRFTGRLGINIAEELYLRGAEVKLIHGESTFMPPAHLPHQIAKTFDEYLDLVLGELDSKSYTCGVFSAAVADYKPETIIPGKVPSGGALKTINLLPTLKVIDEVKAKFPELYMVIFKYQEGISHEQLMEIALNRLQRGYPAVIANRGEETGVNGEQVAYLVTQIEGAKKIVGKKEIAYEIVEHLERVC</sequence>
<evidence type="ECO:0000259" key="5">
    <source>
        <dbReference type="Pfam" id="PF04127"/>
    </source>
</evidence>
<dbReference type="GO" id="GO:0004633">
    <property type="term" value="F:phosphopantothenoylcysteine decarboxylase activity"/>
    <property type="evidence" value="ECO:0007669"/>
    <property type="project" value="UniProtKB-EC"/>
</dbReference>